<dbReference type="HOGENOM" id="CLU_1833059_0_0_0"/>
<dbReference type="InterPro" id="IPR046349">
    <property type="entry name" value="C1-like_sf"/>
</dbReference>
<feature type="compositionally biased region" description="Acidic residues" evidence="1">
    <location>
        <begin position="125"/>
        <end position="134"/>
    </location>
</feature>
<comment type="caution">
    <text evidence="2">The sequence shown here is derived from an EMBL/GenBank/DDBJ whole genome shotgun (WGS) entry which is preliminary data.</text>
</comment>
<dbReference type="EMBL" id="CAQJ01000046">
    <property type="protein sequence ID" value="CCQ90819.1"/>
    <property type="molecule type" value="Genomic_DNA"/>
</dbReference>
<accession>M1YZA3</accession>
<dbReference type="Proteomes" id="UP000011704">
    <property type="component" value="Unassembled WGS sequence"/>
</dbReference>
<evidence type="ECO:0000256" key="1">
    <source>
        <dbReference type="SAM" id="MobiDB-lite"/>
    </source>
</evidence>
<dbReference type="CDD" id="cd00029">
    <property type="entry name" value="C1"/>
    <property type="match status" value="1"/>
</dbReference>
<feature type="region of interest" description="Disordered" evidence="1">
    <location>
        <begin position="102"/>
        <end position="140"/>
    </location>
</feature>
<dbReference type="Gene3D" id="3.30.60.20">
    <property type="match status" value="1"/>
</dbReference>
<dbReference type="RefSeq" id="WP_005008825.1">
    <property type="nucleotide sequence ID" value="NZ_HG422173.1"/>
</dbReference>
<dbReference type="InParanoid" id="M1YZA3"/>
<organism evidence="2 3">
    <name type="scientific">Nitrospina gracilis (strain 3/211)</name>
    <dbReference type="NCBI Taxonomy" id="1266370"/>
    <lineage>
        <taxon>Bacteria</taxon>
        <taxon>Pseudomonadati</taxon>
        <taxon>Nitrospinota/Tectimicrobiota group</taxon>
        <taxon>Nitrospinota</taxon>
        <taxon>Nitrospinia</taxon>
        <taxon>Nitrospinales</taxon>
        <taxon>Nitrospinaceae</taxon>
        <taxon>Nitrospina</taxon>
    </lineage>
</organism>
<dbReference type="STRING" id="1266370.NITGR_410005"/>
<name>M1YZA3_NITG3</name>
<sequence length="140" mass="15860">MALDEPRDLLVECSACNIENVFSEYTPDQPTFCNQCRDRLIHPDFNETHNEYRCEDCGFSVCLLKETEFDEGNTPCRCGSTNVFKVDPSTIADDAEEAGAFELDEDDDDGDGFDWYRSESSGGDTLDDYNELFDQDPGYN</sequence>
<proteinExistence type="predicted"/>
<evidence type="ECO:0000313" key="3">
    <source>
        <dbReference type="Proteomes" id="UP000011704"/>
    </source>
</evidence>
<feature type="compositionally biased region" description="Acidic residues" evidence="1">
    <location>
        <begin position="102"/>
        <end position="112"/>
    </location>
</feature>
<dbReference type="AlphaFoldDB" id="M1YZA3"/>
<keyword evidence="3" id="KW-1185">Reference proteome</keyword>
<reference evidence="2 3" key="1">
    <citation type="journal article" date="2013" name="Front. Microbiol.">
        <title>The genome of Nitrospina gracilis illuminates the metabolism and evolution of the major marine nitrite oxidizer.</title>
        <authorList>
            <person name="Luecker S."/>
            <person name="Nowka B."/>
            <person name="Rattei T."/>
            <person name="Spieck E."/>
            <person name="and Daims H."/>
        </authorList>
    </citation>
    <scope>NUCLEOTIDE SEQUENCE [LARGE SCALE GENOMIC DNA]</scope>
    <source>
        <strain evidence="2 3">3/211</strain>
    </source>
</reference>
<dbReference type="SUPFAM" id="SSF57889">
    <property type="entry name" value="Cysteine-rich domain"/>
    <property type="match status" value="1"/>
</dbReference>
<protein>
    <submittedName>
        <fullName evidence="2">Uncharacterized protein</fullName>
    </submittedName>
</protein>
<gene>
    <name evidence="2" type="ORF">NITGR_410005</name>
</gene>
<evidence type="ECO:0000313" key="2">
    <source>
        <dbReference type="EMBL" id="CCQ90819.1"/>
    </source>
</evidence>